<comment type="caution">
    <text evidence="2">The sequence shown here is derived from an EMBL/GenBank/DDBJ whole genome shotgun (WGS) entry which is preliminary data.</text>
</comment>
<dbReference type="AlphaFoldDB" id="A0A1F7RPR4"/>
<evidence type="ECO:0000313" key="3">
    <source>
        <dbReference type="Proteomes" id="UP000179266"/>
    </source>
</evidence>
<keyword evidence="1" id="KW-1133">Transmembrane helix</keyword>
<sequence length="286" mass="33007">MVAMNSSHLASEVVTVPERWLFDRGIIRRTVLLFVLCFGPGIGVAIPLHWQALTTFGVYDHDHRQSPYAVIVFLVFWQSANLDRMIAHIARRMWRVAAMALLVAVLVFSYRNTFIIGDTLRNASIFTPLSRFLSTLPADTLLAGPPRDLDDIVIQSCKPAMIAYLLDHRWYIDLTKELHTRYIAIFDEIYASDPEPINLLHAQYGVTHLLISRSCYGKILKLHRFYSRYDEEVMQRIGKRRNFLLQHPPTKSIIYDDGHFLVIKLPLEVPGQGIQLYDPFYIPGYF</sequence>
<organism evidence="2 3">
    <name type="scientific">Candidatus Schekmanbacteria bacterium RBG_13_48_7</name>
    <dbReference type="NCBI Taxonomy" id="1817878"/>
    <lineage>
        <taxon>Bacteria</taxon>
        <taxon>Candidatus Schekmaniibacteriota</taxon>
    </lineage>
</organism>
<evidence type="ECO:0000256" key="1">
    <source>
        <dbReference type="SAM" id="Phobius"/>
    </source>
</evidence>
<feature type="transmembrane region" description="Helical" evidence="1">
    <location>
        <begin position="65"/>
        <end position="82"/>
    </location>
</feature>
<gene>
    <name evidence="2" type="ORF">A2161_06095</name>
</gene>
<keyword evidence="1" id="KW-0472">Membrane</keyword>
<dbReference type="Proteomes" id="UP000179266">
    <property type="component" value="Unassembled WGS sequence"/>
</dbReference>
<proteinExistence type="predicted"/>
<feature type="transmembrane region" description="Helical" evidence="1">
    <location>
        <begin position="94"/>
        <end position="111"/>
    </location>
</feature>
<name>A0A1F7RPR4_9BACT</name>
<keyword evidence="1" id="KW-0812">Transmembrane</keyword>
<protein>
    <submittedName>
        <fullName evidence="2">Uncharacterized protein</fullName>
    </submittedName>
</protein>
<dbReference type="EMBL" id="MGDD01000301">
    <property type="protein sequence ID" value="OGL42887.1"/>
    <property type="molecule type" value="Genomic_DNA"/>
</dbReference>
<evidence type="ECO:0000313" key="2">
    <source>
        <dbReference type="EMBL" id="OGL42887.1"/>
    </source>
</evidence>
<feature type="transmembrane region" description="Helical" evidence="1">
    <location>
        <begin position="31"/>
        <end position="53"/>
    </location>
</feature>
<accession>A0A1F7RPR4</accession>
<reference evidence="2 3" key="1">
    <citation type="journal article" date="2016" name="Nat. Commun.">
        <title>Thousands of microbial genomes shed light on interconnected biogeochemical processes in an aquifer system.</title>
        <authorList>
            <person name="Anantharaman K."/>
            <person name="Brown C.T."/>
            <person name="Hug L.A."/>
            <person name="Sharon I."/>
            <person name="Castelle C.J."/>
            <person name="Probst A.J."/>
            <person name="Thomas B.C."/>
            <person name="Singh A."/>
            <person name="Wilkins M.J."/>
            <person name="Karaoz U."/>
            <person name="Brodie E.L."/>
            <person name="Williams K.H."/>
            <person name="Hubbard S.S."/>
            <person name="Banfield J.F."/>
        </authorList>
    </citation>
    <scope>NUCLEOTIDE SEQUENCE [LARGE SCALE GENOMIC DNA]</scope>
</reference>